<sequence length="469" mass="51495">MSVILAWLLALSTGVLVMRVFSGRPRSPSAWLATLGHAVPLGLLACAAVVAFPGAFGWRNLPEGLWWWPVLLLPVLLLVIGLARVPETVARPGRAVIDDLVPARWALPVMAVLLLLIAVRATWLYQEAWLRPLFGWDAWLAWSAKAKAWLLGAEALPFVDGPRWLDVADGSVRTSLAHDYPELLSWLQVWMGSSAGGWHEPVINLVWPTLWLALLAGCYGQWRALSVPPLTAVAGAYVLASLPLANVHAALPGYADLWVATLFAFAVLATLRWREEGNRRQLLLAILLAALLPAIKLEGMVWTAGVLALMLWFGLRGRRLVLRTGTVLAWVAVLLGVSWWWQLPWLRQTIELFSLGQGGSVNNVLTATGAGLFTQYNWHLLWYLLPLVVIWRRRAMLANPSMVGVGLLLAGGLGLLLVLFLCTQAGRWAESFTAINRLVLHIAPLAVSFMVLLMRRRQAAPRMVGTGAA</sequence>
<accession>A0A4V3UU58</accession>
<feature type="transmembrane region" description="Helical" evidence="1">
    <location>
        <begin position="65"/>
        <end position="85"/>
    </location>
</feature>
<name>A0A4V3UU58_9GAMM</name>
<dbReference type="EMBL" id="SMAF01000013">
    <property type="protein sequence ID" value="TCS97392.1"/>
    <property type="molecule type" value="Genomic_DNA"/>
</dbReference>
<feature type="transmembrane region" description="Helical" evidence="1">
    <location>
        <begin position="438"/>
        <end position="454"/>
    </location>
</feature>
<feature type="transmembrane region" description="Helical" evidence="1">
    <location>
        <begin position="38"/>
        <end position="58"/>
    </location>
</feature>
<evidence type="ECO:0000256" key="1">
    <source>
        <dbReference type="SAM" id="Phobius"/>
    </source>
</evidence>
<gene>
    <name evidence="2" type="ORF">EDC25_11368</name>
</gene>
<proteinExistence type="predicted"/>
<dbReference type="AlphaFoldDB" id="A0A4V3UU58"/>
<keyword evidence="1" id="KW-0812">Transmembrane</keyword>
<dbReference type="Proteomes" id="UP000294599">
    <property type="component" value="Unassembled WGS sequence"/>
</dbReference>
<keyword evidence="3" id="KW-1185">Reference proteome</keyword>
<comment type="caution">
    <text evidence="2">The sequence shown here is derived from an EMBL/GenBank/DDBJ whole genome shotgun (WGS) entry which is preliminary data.</text>
</comment>
<organism evidence="2 3">
    <name type="scientific">Pseudofulvimonas gallinarii</name>
    <dbReference type="NCBI Taxonomy" id="634155"/>
    <lineage>
        <taxon>Bacteria</taxon>
        <taxon>Pseudomonadati</taxon>
        <taxon>Pseudomonadota</taxon>
        <taxon>Gammaproteobacteria</taxon>
        <taxon>Lysobacterales</taxon>
        <taxon>Rhodanobacteraceae</taxon>
        <taxon>Pseudofulvimonas</taxon>
    </lineage>
</organism>
<evidence type="ECO:0008006" key="4">
    <source>
        <dbReference type="Google" id="ProtNLM"/>
    </source>
</evidence>
<feature type="transmembrane region" description="Helical" evidence="1">
    <location>
        <begin position="254"/>
        <end position="273"/>
    </location>
</feature>
<keyword evidence="1" id="KW-0472">Membrane</keyword>
<dbReference type="RefSeq" id="WP_123521070.1">
    <property type="nucleotide sequence ID" value="NZ_JBHLWF010000085.1"/>
</dbReference>
<dbReference type="OrthoDB" id="5761505at2"/>
<evidence type="ECO:0000313" key="3">
    <source>
        <dbReference type="Proteomes" id="UP000294599"/>
    </source>
</evidence>
<evidence type="ECO:0000313" key="2">
    <source>
        <dbReference type="EMBL" id="TCS97392.1"/>
    </source>
</evidence>
<protein>
    <recommendedName>
        <fullName evidence="4">Dolichyl-phosphate-mannose-protein mannosyltransferase</fullName>
    </recommendedName>
</protein>
<feature type="transmembrane region" description="Helical" evidence="1">
    <location>
        <begin position="403"/>
        <end position="426"/>
    </location>
</feature>
<feature type="transmembrane region" description="Helical" evidence="1">
    <location>
        <begin position="105"/>
        <end position="125"/>
    </location>
</feature>
<keyword evidence="1" id="KW-1133">Transmembrane helix</keyword>
<feature type="transmembrane region" description="Helical" evidence="1">
    <location>
        <begin position="285"/>
        <end position="313"/>
    </location>
</feature>
<feature type="transmembrane region" description="Helical" evidence="1">
    <location>
        <begin position="320"/>
        <end position="341"/>
    </location>
</feature>
<reference evidence="2 3" key="1">
    <citation type="submission" date="2019-03" db="EMBL/GenBank/DDBJ databases">
        <title>Genomic Encyclopedia of Type Strains, Phase IV (KMG-IV): sequencing the most valuable type-strain genomes for metagenomic binning, comparative biology and taxonomic classification.</title>
        <authorList>
            <person name="Goeker M."/>
        </authorList>
    </citation>
    <scope>NUCLEOTIDE SEQUENCE [LARGE SCALE GENOMIC DNA]</scope>
    <source>
        <strain evidence="2 3">DSM 21944</strain>
    </source>
</reference>